<keyword evidence="9" id="KW-1185">Reference proteome</keyword>
<dbReference type="EMBL" id="CP077062">
    <property type="protein sequence ID" value="QWZ06667.1"/>
    <property type="molecule type" value="Genomic_DNA"/>
</dbReference>
<sequence length="266" mass="28033">MNHRLARALATAAALSLTLAGCAAGGDKTSVAGGAKIVKKGTLTVCTHLPYKPFQYNEGGKVVGFDVDMMDLVAKKLDLKQSIFDTPFEGIESGQSLNTGKCDVAAAGMTITDDRKKVLDFSSPYFDATQAMLVAKGSPLKGLDDLAGKTVGVQLGTTGADYVRANAPKTATVKEYEDLALLTAAVKSGQLDAGVNDNGVLYDYVKSNPDTQVATEFDTGEQYGFAVAKGQNDALLKDIDDAIAESKKDGDYDAIYKKYFGEAPSK</sequence>
<evidence type="ECO:0000259" key="7">
    <source>
        <dbReference type="SMART" id="SM00079"/>
    </source>
</evidence>
<dbReference type="AlphaFoldDB" id="A0A975XYR6"/>
<dbReference type="PROSITE" id="PS51257">
    <property type="entry name" value="PROKAR_LIPOPROTEIN"/>
    <property type="match status" value="1"/>
</dbReference>
<dbReference type="InterPro" id="IPR001320">
    <property type="entry name" value="Iontro_rcpt_C"/>
</dbReference>
<evidence type="ECO:0000256" key="2">
    <source>
        <dbReference type="ARBA" id="ARBA00010333"/>
    </source>
</evidence>
<dbReference type="RefSeq" id="WP_216937768.1">
    <property type="nucleotide sequence ID" value="NZ_CP077062.1"/>
</dbReference>
<dbReference type="Pfam" id="PF00497">
    <property type="entry name" value="SBP_bac_3"/>
    <property type="match status" value="1"/>
</dbReference>
<dbReference type="SMART" id="SM00062">
    <property type="entry name" value="PBPb"/>
    <property type="match status" value="1"/>
</dbReference>
<gene>
    <name evidence="8" type="ORF">KRR39_14045</name>
</gene>
<feature type="signal peptide" evidence="5">
    <location>
        <begin position="1"/>
        <end position="23"/>
    </location>
</feature>
<dbReference type="Proteomes" id="UP000683575">
    <property type="component" value="Chromosome"/>
</dbReference>
<reference evidence="8" key="1">
    <citation type="submission" date="2021-06" db="EMBL/GenBank/DDBJ databases">
        <title>Complete genome sequence of Nocardioides sp. G188.</title>
        <authorList>
            <person name="Im W.-T."/>
        </authorList>
    </citation>
    <scope>NUCLEOTIDE SEQUENCE</scope>
    <source>
        <strain evidence="8">G188</strain>
    </source>
</reference>
<dbReference type="GO" id="GO:0016020">
    <property type="term" value="C:membrane"/>
    <property type="evidence" value="ECO:0007669"/>
    <property type="project" value="InterPro"/>
</dbReference>
<dbReference type="GO" id="GO:0030313">
    <property type="term" value="C:cell envelope"/>
    <property type="evidence" value="ECO:0007669"/>
    <property type="project" value="UniProtKB-SubCell"/>
</dbReference>
<dbReference type="PROSITE" id="PS01039">
    <property type="entry name" value="SBP_BACTERIAL_3"/>
    <property type="match status" value="1"/>
</dbReference>
<comment type="subcellular location">
    <subcellularLocation>
        <location evidence="1">Cell envelope</location>
    </subcellularLocation>
</comment>
<dbReference type="CDD" id="cd13624">
    <property type="entry name" value="PBP2_Arg_Lys_His"/>
    <property type="match status" value="1"/>
</dbReference>
<evidence type="ECO:0000256" key="5">
    <source>
        <dbReference type="SAM" id="SignalP"/>
    </source>
</evidence>
<dbReference type="KEGG" id="nps:KRR39_14045"/>
<accession>A0A975XYR6</accession>
<evidence type="ECO:0000256" key="4">
    <source>
        <dbReference type="RuleBase" id="RU003744"/>
    </source>
</evidence>
<dbReference type="InterPro" id="IPR018313">
    <property type="entry name" value="SBP_3_CS"/>
</dbReference>
<dbReference type="GO" id="GO:0015276">
    <property type="term" value="F:ligand-gated monoatomic ion channel activity"/>
    <property type="evidence" value="ECO:0007669"/>
    <property type="project" value="InterPro"/>
</dbReference>
<evidence type="ECO:0000256" key="3">
    <source>
        <dbReference type="ARBA" id="ARBA00022729"/>
    </source>
</evidence>
<dbReference type="PANTHER" id="PTHR35936">
    <property type="entry name" value="MEMBRANE-BOUND LYTIC MUREIN TRANSGLYCOSYLASE F"/>
    <property type="match status" value="1"/>
</dbReference>
<evidence type="ECO:0000313" key="8">
    <source>
        <dbReference type="EMBL" id="QWZ06667.1"/>
    </source>
</evidence>
<proteinExistence type="inferred from homology"/>
<dbReference type="SMART" id="SM00079">
    <property type="entry name" value="PBPe"/>
    <property type="match status" value="1"/>
</dbReference>
<protein>
    <submittedName>
        <fullName evidence="8">Basic amino acid ABC transporter substrate-binding protein</fullName>
    </submittedName>
</protein>
<feature type="domain" description="Solute-binding protein family 3/N-terminal" evidence="6">
    <location>
        <begin position="42"/>
        <end position="263"/>
    </location>
</feature>
<evidence type="ECO:0000259" key="6">
    <source>
        <dbReference type="SMART" id="SM00062"/>
    </source>
</evidence>
<organism evidence="8 9">
    <name type="scientific">Nocardioides panacis</name>
    <dbReference type="NCBI Taxonomy" id="2849501"/>
    <lineage>
        <taxon>Bacteria</taxon>
        <taxon>Bacillati</taxon>
        <taxon>Actinomycetota</taxon>
        <taxon>Actinomycetes</taxon>
        <taxon>Propionibacteriales</taxon>
        <taxon>Nocardioidaceae</taxon>
        <taxon>Nocardioides</taxon>
    </lineage>
</organism>
<feature type="domain" description="Ionotropic glutamate receptor C-terminal" evidence="7">
    <location>
        <begin position="42"/>
        <end position="262"/>
    </location>
</feature>
<keyword evidence="3 5" id="KW-0732">Signal</keyword>
<evidence type="ECO:0000313" key="9">
    <source>
        <dbReference type="Proteomes" id="UP000683575"/>
    </source>
</evidence>
<comment type="similarity">
    <text evidence="2 4">Belongs to the bacterial solute-binding protein 3 family.</text>
</comment>
<dbReference type="PANTHER" id="PTHR35936:SF17">
    <property type="entry name" value="ARGININE-BINDING EXTRACELLULAR PROTEIN ARTP"/>
    <property type="match status" value="1"/>
</dbReference>
<name>A0A975XYR6_9ACTN</name>
<dbReference type="InterPro" id="IPR001638">
    <property type="entry name" value="Solute-binding_3/MltF_N"/>
</dbReference>
<evidence type="ECO:0000256" key="1">
    <source>
        <dbReference type="ARBA" id="ARBA00004196"/>
    </source>
</evidence>
<feature type="chain" id="PRO_5037193581" evidence="5">
    <location>
        <begin position="24"/>
        <end position="266"/>
    </location>
</feature>